<dbReference type="Gene3D" id="3.80.10.10">
    <property type="entry name" value="Ribonuclease Inhibitor"/>
    <property type="match status" value="1"/>
</dbReference>
<dbReference type="OrthoDB" id="4691307at2759"/>
<dbReference type="Pfam" id="PF00560">
    <property type="entry name" value="LRR_1"/>
    <property type="match status" value="3"/>
</dbReference>
<evidence type="ECO:0000256" key="10">
    <source>
        <dbReference type="SAM" id="SignalP"/>
    </source>
</evidence>
<evidence type="ECO:0000259" key="11">
    <source>
        <dbReference type="Pfam" id="PF08263"/>
    </source>
</evidence>
<dbReference type="EMBL" id="LR746275">
    <property type="protein sequence ID" value="CAA7406249.1"/>
    <property type="molecule type" value="Genomic_DNA"/>
</dbReference>
<keyword evidence="7" id="KW-0472">Membrane</keyword>
<comment type="subcellular location">
    <subcellularLocation>
        <location evidence="1">Cell membrane</location>
        <topology evidence="1">Single-pass membrane protein</topology>
    </subcellularLocation>
</comment>
<dbReference type="InterPro" id="IPR013210">
    <property type="entry name" value="LRR_N_plant-typ"/>
</dbReference>
<dbReference type="SUPFAM" id="SSF52047">
    <property type="entry name" value="RNI-like"/>
    <property type="match status" value="1"/>
</dbReference>
<feature type="domain" description="Leucine-rich repeat-containing N-terminal plant-type" evidence="11">
    <location>
        <begin position="32"/>
        <end position="72"/>
    </location>
</feature>
<dbReference type="Pfam" id="PF13855">
    <property type="entry name" value="LRR_8"/>
    <property type="match status" value="1"/>
</dbReference>
<keyword evidence="9" id="KW-0325">Glycoprotein</keyword>
<feature type="chain" id="PRO_5029784972" description="Leucine-rich repeat-containing N-terminal plant-type domain-containing protein" evidence="10">
    <location>
        <begin position="23"/>
        <end position="690"/>
    </location>
</feature>
<evidence type="ECO:0000256" key="5">
    <source>
        <dbReference type="ARBA" id="ARBA00022737"/>
    </source>
</evidence>
<dbReference type="FunFam" id="3.80.10.10:FF:000095">
    <property type="entry name" value="LRR receptor-like serine/threonine-protein kinase GSO1"/>
    <property type="match status" value="1"/>
</dbReference>
<dbReference type="PANTHER" id="PTHR27000">
    <property type="entry name" value="LEUCINE-RICH REPEAT RECEPTOR-LIKE PROTEIN KINASE FAMILY PROTEIN-RELATED"/>
    <property type="match status" value="1"/>
</dbReference>
<evidence type="ECO:0000256" key="3">
    <source>
        <dbReference type="ARBA" id="ARBA00022692"/>
    </source>
</evidence>
<dbReference type="FunFam" id="3.80.10.10:FF:000383">
    <property type="entry name" value="Leucine-rich repeat receptor protein kinase EMS1"/>
    <property type="match status" value="1"/>
</dbReference>
<keyword evidence="2" id="KW-0433">Leucine-rich repeat</keyword>
<reference evidence="12" key="1">
    <citation type="submission" date="2020-02" db="EMBL/GenBank/DDBJ databases">
        <authorList>
            <person name="Scholz U."/>
            <person name="Mascher M."/>
            <person name="Fiebig A."/>
        </authorList>
    </citation>
    <scope>NUCLEOTIDE SEQUENCE</scope>
</reference>
<dbReference type="Proteomes" id="UP000663760">
    <property type="component" value="Chromosome 12"/>
</dbReference>
<keyword evidence="3" id="KW-0812">Transmembrane</keyword>
<protein>
    <recommendedName>
        <fullName evidence="11">Leucine-rich repeat-containing N-terminal plant-type domain-containing protein</fullName>
    </recommendedName>
</protein>
<evidence type="ECO:0000256" key="4">
    <source>
        <dbReference type="ARBA" id="ARBA00022729"/>
    </source>
</evidence>
<evidence type="ECO:0000256" key="7">
    <source>
        <dbReference type="ARBA" id="ARBA00023136"/>
    </source>
</evidence>
<dbReference type="Pfam" id="PF13516">
    <property type="entry name" value="LRR_6"/>
    <property type="match status" value="1"/>
</dbReference>
<dbReference type="GO" id="GO:0005886">
    <property type="term" value="C:plasma membrane"/>
    <property type="evidence" value="ECO:0007669"/>
    <property type="project" value="UniProtKB-SubCell"/>
</dbReference>
<evidence type="ECO:0000256" key="9">
    <source>
        <dbReference type="ARBA" id="ARBA00023180"/>
    </source>
</evidence>
<keyword evidence="8" id="KW-0675">Receptor</keyword>
<evidence type="ECO:0000256" key="2">
    <source>
        <dbReference type="ARBA" id="ARBA00022614"/>
    </source>
</evidence>
<sequence length="690" mass="75636">MGKWQLNGLSLLVGWVVWCCVGWPSGVQGCLKQEREALLRLRDGLYSPGPVNSSEWPSWVGQDCCLWDGVSCQSDPPRRVIGVSLSNRRRDGLGGWAVDGSLFVPLEKLQSLHMKGNHISGWSRPEGMSGLRDIQSVDLSENELTDEGVSWIFRLPSVGEVQLSFNKLRSSSLIKGFCTMKSLTSLHLEVNKIEGTIDPCIAAMPAMEEIYLQSNHLTGEIPSFQNASSIKVISLGGNRLAGVFFFSSIAGLRNLTGVDLSANPGLEVETESPPWVPSFQLNGLLLGGCALNRRSGRVLPTFLSTQKNLQVLDLSRTSIRGELPAWLFDNAGEYLYLGGNKFTGPIPKLAGGTERRLSLLDLSENSIRGPLPENMSSLLPQLYHVNFSRNAFRGSMDSFAQLRYVGVLDVSYNQLAGEIPAGLTANGSRIRHLNLGHNKLGGSILPRGSSMRNLKYLILEDNLLTGGISPELSGSPELIILNLRRNQLSGTIPKESFALSQPPVVLLGENKFRGRIPDVFCRMEGLRILDLSANSLSGAVPGCLSHVASWRNASKALLDQNYYFSERVAVEFRTKGKLRVFENDDLSWFTGVDLSMNQLAGAIPAEIGTLAALRSLNISRNHINGEIPVSFQGLEMIESLDLSHNQLTGRIPHQMARLRHLSVFCVAFNKLRGDIPLRSRFSSAIGRGCF</sequence>
<proteinExistence type="predicted"/>
<organism evidence="12 13">
    <name type="scientific">Spirodela intermedia</name>
    <name type="common">Intermediate duckweed</name>
    <dbReference type="NCBI Taxonomy" id="51605"/>
    <lineage>
        <taxon>Eukaryota</taxon>
        <taxon>Viridiplantae</taxon>
        <taxon>Streptophyta</taxon>
        <taxon>Embryophyta</taxon>
        <taxon>Tracheophyta</taxon>
        <taxon>Spermatophyta</taxon>
        <taxon>Magnoliopsida</taxon>
        <taxon>Liliopsida</taxon>
        <taxon>Araceae</taxon>
        <taxon>Lemnoideae</taxon>
        <taxon>Spirodela</taxon>
    </lineage>
</organism>
<dbReference type="InterPro" id="IPR032675">
    <property type="entry name" value="LRR_dom_sf"/>
</dbReference>
<evidence type="ECO:0000256" key="1">
    <source>
        <dbReference type="ARBA" id="ARBA00004162"/>
    </source>
</evidence>
<keyword evidence="13" id="KW-1185">Reference proteome</keyword>
<dbReference type="InterPro" id="IPR003591">
    <property type="entry name" value="Leu-rich_rpt_typical-subtyp"/>
</dbReference>
<evidence type="ECO:0000256" key="8">
    <source>
        <dbReference type="ARBA" id="ARBA00023170"/>
    </source>
</evidence>
<dbReference type="SMART" id="SM00369">
    <property type="entry name" value="LRR_TYP"/>
    <property type="match status" value="8"/>
</dbReference>
<dbReference type="Pfam" id="PF08263">
    <property type="entry name" value="LRRNT_2"/>
    <property type="match status" value="1"/>
</dbReference>
<keyword evidence="5" id="KW-0677">Repeat</keyword>
<feature type="signal peptide" evidence="10">
    <location>
        <begin position="1"/>
        <end position="22"/>
    </location>
</feature>
<gene>
    <name evidence="12" type="ORF">SI8410_12016927</name>
</gene>
<keyword evidence="4 10" id="KW-0732">Signal</keyword>
<accession>A0A7I8L888</accession>
<dbReference type="AlphaFoldDB" id="A0A7I8L888"/>
<dbReference type="PANTHER" id="PTHR27000:SF803">
    <property type="entry name" value="RECEPTOR-LIKE PROTEIN 45"/>
    <property type="match status" value="1"/>
</dbReference>
<name>A0A7I8L888_SPIIN</name>
<dbReference type="InterPro" id="IPR001611">
    <property type="entry name" value="Leu-rich_rpt"/>
</dbReference>
<dbReference type="SUPFAM" id="SSF52058">
    <property type="entry name" value="L domain-like"/>
    <property type="match status" value="1"/>
</dbReference>
<evidence type="ECO:0000313" key="13">
    <source>
        <dbReference type="Proteomes" id="UP000663760"/>
    </source>
</evidence>
<evidence type="ECO:0000313" key="12">
    <source>
        <dbReference type="EMBL" id="CAA7406249.1"/>
    </source>
</evidence>
<dbReference type="PRINTS" id="PR00019">
    <property type="entry name" value="LEURICHRPT"/>
</dbReference>
<dbReference type="PROSITE" id="PS51257">
    <property type="entry name" value="PROKAR_LIPOPROTEIN"/>
    <property type="match status" value="1"/>
</dbReference>
<evidence type="ECO:0000256" key="6">
    <source>
        <dbReference type="ARBA" id="ARBA00022989"/>
    </source>
</evidence>
<keyword evidence="6" id="KW-1133">Transmembrane helix</keyword>